<feature type="non-terminal residue" evidence="1">
    <location>
        <position position="113"/>
    </location>
</feature>
<accession>A0A7J6R0M4</accession>
<organism evidence="1 2">
    <name type="scientific">Perkinsus olseni</name>
    <name type="common">Perkinsus atlanticus</name>
    <dbReference type="NCBI Taxonomy" id="32597"/>
    <lineage>
        <taxon>Eukaryota</taxon>
        <taxon>Sar</taxon>
        <taxon>Alveolata</taxon>
        <taxon>Perkinsozoa</taxon>
        <taxon>Perkinsea</taxon>
        <taxon>Perkinsida</taxon>
        <taxon>Perkinsidae</taxon>
        <taxon>Perkinsus</taxon>
    </lineage>
</organism>
<evidence type="ECO:0000313" key="1">
    <source>
        <dbReference type="EMBL" id="KAF4714224.1"/>
    </source>
</evidence>
<name>A0A7J6R0M4_PEROL</name>
<feature type="non-terminal residue" evidence="1">
    <location>
        <position position="1"/>
    </location>
</feature>
<evidence type="ECO:0000313" key="2">
    <source>
        <dbReference type="Proteomes" id="UP000574390"/>
    </source>
</evidence>
<reference evidence="1 2" key="1">
    <citation type="submission" date="2020-04" db="EMBL/GenBank/DDBJ databases">
        <title>Perkinsus olseni comparative genomics.</title>
        <authorList>
            <person name="Bogema D.R."/>
        </authorList>
    </citation>
    <scope>NUCLEOTIDE SEQUENCE [LARGE SCALE GENOMIC DNA]</scope>
    <source>
        <strain evidence="1">ATCC PRA-205</strain>
    </source>
</reference>
<sequence>LDPGTSTPLRAWALALPSHPRHQLRRSRPSSCRHRTLSEVCCRAHQCSPKRSRPKEARERQCPCPYHRTMTSMARSQSQARPKRSRSSRHLHQYWMRIGQQRAHLLLLLLRLL</sequence>
<dbReference type="AlphaFoldDB" id="A0A7J6R0M4"/>
<proteinExistence type="predicted"/>
<comment type="caution">
    <text evidence="1">The sequence shown here is derived from an EMBL/GenBank/DDBJ whole genome shotgun (WGS) entry which is preliminary data.</text>
</comment>
<dbReference type="Proteomes" id="UP000574390">
    <property type="component" value="Unassembled WGS sequence"/>
</dbReference>
<protein>
    <submittedName>
        <fullName evidence="1">Uncharacterized protein</fullName>
    </submittedName>
</protein>
<dbReference type="EMBL" id="JABANM010025669">
    <property type="protein sequence ID" value="KAF4714224.1"/>
    <property type="molecule type" value="Genomic_DNA"/>
</dbReference>
<gene>
    <name evidence="1" type="ORF">FOZ62_022038</name>
</gene>